<gene>
    <name evidence="7" type="ORF">A9O66_33590</name>
    <name evidence="6" type="ORF">VOI32_06955</name>
</gene>
<keyword evidence="7" id="KW-0614">Plasmid</keyword>
<evidence type="ECO:0000256" key="3">
    <source>
        <dbReference type="ARBA" id="ARBA00023163"/>
    </source>
</evidence>
<dbReference type="GO" id="GO:0045892">
    <property type="term" value="P:negative regulation of DNA-templated transcription"/>
    <property type="evidence" value="ECO:0007669"/>
    <property type="project" value="TreeGrafter"/>
</dbReference>
<dbReference type="AlphaFoldDB" id="A0A9Q6SAD9"/>
<dbReference type="PROSITE" id="PS51077">
    <property type="entry name" value="HTH_ICLR"/>
    <property type="match status" value="1"/>
</dbReference>
<reference evidence="7 8" key="1">
    <citation type="journal article" date="2014" name="Genome Announc.">
        <title>Draft Genome Sequence of the Haloacid-Degrading Burkholderia caribensis Strain MBA4.</title>
        <authorList>
            <person name="Pan Y."/>
            <person name="Kong K.F."/>
            <person name="Tsang J.S."/>
        </authorList>
    </citation>
    <scope>NUCLEOTIDE SEQUENCE [LARGE SCALE GENOMIC DNA]</scope>
    <source>
        <strain evidence="7 8">852011</strain>
    </source>
</reference>
<feature type="domain" description="IclR-ED" evidence="5">
    <location>
        <begin position="63"/>
        <end position="248"/>
    </location>
</feature>
<dbReference type="InterPro" id="IPR036390">
    <property type="entry name" value="WH_DNA-bd_sf"/>
</dbReference>
<reference evidence="6 9" key="3">
    <citation type="submission" date="2024-01" db="EMBL/GenBank/DDBJ databases">
        <title>The diversity of rhizobia nodulating Mimosa spp. in eleven states of Brazil covering several biomes is determined by host plant, location, and edaphic factors.</title>
        <authorList>
            <person name="Rouws L."/>
            <person name="Barauna A."/>
            <person name="Beukes C."/>
            <person name="De Faria S.M."/>
            <person name="Gross E."/>
            <person name="Dos Reis Junior F.B."/>
            <person name="Simon M."/>
            <person name="Maluk M."/>
            <person name="Odee D.W."/>
            <person name="Kenicer G."/>
            <person name="Young J.P.W."/>
            <person name="Reis V.M."/>
            <person name="Zilli J."/>
            <person name="James E.K."/>
        </authorList>
    </citation>
    <scope>NUCLEOTIDE SEQUENCE [LARGE SCALE GENOMIC DNA]</scope>
    <source>
        <strain evidence="6 9">JHI1651</strain>
    </source>
</reference>
<evidence type="ECO:0000259" key="4">
    <source>
        <dbReference type="PROSITE" id="PS51077"/>
    </source>
</evidence>
<dbReference type="EMBL" id="CP015960">
    <property type="protein sequence ID" value="QLB67378.1"/>
    <property type="molecule type" value="Genomic_DNA"/>
</dbReference>
<proteinExistence type="predicted"/>
<dbReference type="SUPFAM" id="SSF55781">
    <property type="entry name" value="GAF domain-like"/>
    <property type="match status" value="1"/>
</dbReference>
<dbReference type="Proteomes" id="UP000509548">
    <property type="component" value="Plasmid unnamed"/>
</dbReference>
<dbReference type="InterPro" id="IPR005471">
    <property type="entry name" value="Tscrpt_reg_IclR_N"/>
</dbReference>
<dbReference type="InterPro" id="IPR029016">
    <property type="entry name" value="GAF-like_dom_sf"/>
</dbReference>
<evidence type="ECO:0000259" key="5">
    <source>
        <dbReference type="PROSITE" id="PS51078"/>
    </source>
</evidence>
<keyword evidence="2" id="KW-0238">DNA-binding</keyword>
<dbReference type="EMBL" id="JAYLVJ010000006">
    <property type="protein sequence ID" value="MEO1753661.1"/>
    <property type="molecule type" value="Genomic_DNA"/>
</dbReference>
<dbReference type="RefSeq" id="WP_107202234.1">
    <property type="nucleotide sequence ID" value="NZ_CP015960.1"/>
</dbReference>
<sequence length="254" mass="26926">MTTSDRAFGVLKLFTLQRPTWTADEIGAAMCVSPATVYRFIGTLEDAGLIASMRKGVYALGPAIIQLDRQIQLTDPLLSAAAPVMDDLRKYGPDGSAVLLCRSYGESVLCMRQIFTAGPHPPVSYERGRPMPLFAGATSKVILANQPARWLRALYEAHASDAAAAALGATFDEFRATLAAIRKAGYAITKAEIDAGCIGIAAPILDEDKRAIGSLSYVVGDKTEMRACQRLAAIAQSGAQEIEASLGADMPATT</sequence>
<keyword evidence="9" id="KW-1185">Reference proteome</keyword>
<dbReference type="PANTHER" id="PTHR30136:SF24">
    <property type="entry name" value="HTH-TYPE TRANSCRIPTIONAL REPRESSOR ALLR"/>
    <property type="match status" value="1"/>
</dbReference>
<name>A0A9Q6SAD9_9BURK</name>
<dbReference type="Pfam" id="PF09339">
    <property type="entry name" value="HTH_IclR"/>
    <property type="match status" value="1"/>
</dbReference>
<feature type="domain" description="HTH iclR-type" evidence="4">
    <location>
        <begin position="1"/>
        <end position="62"/>
    </location>
</feature>
<protein>
    <submittedName>
        <fullName evidence="6 7">IclR family transcriptional regulator</fullName>
    </submittedName>
</protein>
<geneLocation type="plasmid" evidence="8"/>
<dbReference type="SUPFAM" id="SSF46785">
    <property type="entry name" value="Winged helix' DNA-binding domain"/>
    <property type="match status" value="1"/>
</dbReference>
<dbReference type="Pfam" id="PF01614">
    <property type="entry name" value="IclR_C"/>
    <property type="match status" value="1"/>
</dbReference>
<dbReference type="GO" id="GO:0003677">
    <property type="term" value="F:DNA binding"/>
    <property type="evidence" value="ECO:0007669"/>
    <property type="project" value="UniProtKB-KW"/>
</dbReference>
<dbReference type="InterPro" id="IPR014757">
    <property type="entry name" value="Tscrpt_reg_IclR_C"/>
</dbReference>
<dbReference type="GO" id="GO:0003700">
    <property type="term" value="F:DNA-binding transcription factor activity"/>
    <property type="evidence" value="ECO:0007669"/>
    <property type="project" value="TreeGrafter"/>
</dbReference>
<accession>A0A9Q6SAD9</accession>
<dbReference type="Proteomes" id="UP001462961">
    <property type="component" value="Unassembled WGS sequence"/>
</dbReference>
<dbReference type="SMART" id="SM00346">
    <property type="entry name" value="HTH_ICLR"/>
    <property type="match status" value="1"/>
</dbReference>
<organism evidence="7 8">
    <name type="scientific">Paraburkholderia caribensis</name>
    <dbReference type="NCBI Taxonomy" id="75105"/>
    <lineage>
        <taxon>Bacteria</taxon>
        <taxon>Pseudomonadati</taxon>
        <taxon>Pseudomonadota</taxon>
        <taxon>Betaproteobacteria</taxon>
        <taxon>Burkholderiales</taxon>
        <taxon>Burkholderiaceae</taxon>
        <taxon>Paraburkholderia</taxon>
    </lineage>
</organism>
<evidence type="ECO:0000256" key="1">
    <source>
        <dbReference type="ARBA" id="ARBA00023015"/>
    </source>
</evidence>
<dbReference type="Gene3D" id="1.10.10.10">
    <property type="entry name" value="Winged helix-like DNA-binding domain superfamily/Winged helix DNA-binding domain"/>
    <property type="match status" value="1"/>
</dbReference>
<dbReference type="PROSITE" id="PS51078">
    <property type="entry name" value="ICLR_ED"/>
    <property type="match status" value="1"/>
</dbReference>
<evidence type="ECO:0000256" key="2">
    <source>
        <dbReference type="ARBA" id="ARBA00023125"/>
    </source>
</evidence>
<evidence type="ECO:0000313" key="8">
    <source>
        <dbReference type="Proteomes" id="UP000509548"/>
    </source>
</evidence>
<dbReference type="InterPro" id="IPR050707">
    <property type="entry name" value="HTH_MetabolicPath_Reg"/>
</dbReference>
<evidence type="ECO:0000313" key="6">
    <source>
        <dbReference type="EMBL" id="MEO1753661.1"/>
    </source>
</evidence>
<reference evidence="7" key="2">
    <citation type="submission" date="2016-06" db="EMBL/GenBank/DDBJ databases">
        <authorList>
            <person name="Huang P."/>
            <person name="Jiang X."/>
            <person name="Liu X."/>
        </authorList>
    </citation>
    <scope>NUCLEOTIDE SEQUENCE</scope>
    <source>
        <strain evidence="7">852011</strain>
        <plasmid evidence="7">unnamed</plasmid>
    </source>
</reference>
<dbReference type="PANTHER" id="PTHR30136">
    <property type="entry name" value="HELIX-TURN-HELIX TRANSCRIPTIONAL REGULATOR, ICLR FAMILY"/>
    <property type="match status" value="1"/>
</dbReference>
<keyword evidence="3" id="KW-0804">Transcription</keyword>
<geneLocation type="plasmid" evidence="7">
    <name>unnamed</name>
</geneLocation>
<dbReference type="InterPro" id="IPR036388">
    <property type="entry name" value="WH-like_DNA-bd_sf"/>
</dbReference>
<keyword evidence="1" id="KW-0805">Transcription regulation</keyword>
<evidence type="ECO:0000313" key="9">
    <source>
        <dbReference type="Proteomes" id="UP001462961"/>
    </source>
</evidence>
<dbReference type="Gene3D" id="3.30.450.40">
    <property type="match status" value="1"/>
</dbReference>
<evidence type="ECO:0000313" key="7">
    <source>
        <dbReference type="EMBL" id="QLB67378.1"/>
    </source>
</evidence>